<name>A0A1L8RCZ7_9ENTE</name>
<dbReference type="Gene3D" id="3.75.10.10">
    <property type="entry name" value="L-arginine/glycine Amidinotransferase, Chain A"/>
    <property type="match status" value="1"/>
</dbReference>
<organism evidence="1 2">
    <name type="scientific">Enterococcus canis</name>
    <dbReference type="NCBI Taxonomy" id="214095"/>
    <lineage>
        <taxon>Bacteria</taxon>
        <taxon>Bacillati</taxon>
        <taxon>Bacillota</taxon>
        <taxon>Bacilli</taxon>
        <taxon>Lactobacillales</taxon>
        <taxon>Enterococcaceae</taxon>
        <taxon>Enterococcus</taxon>
    </lineage>
</organism>
<dbReference type="GO" id="GO:0016990">
    <property type="term" value="F:arginine deiminase activity"/>
    <property type="evidence" value="ECO:0007669"/>
    <property type="project" value="TreeGrafter"/>
</dbReference>
<gene>
    <name evidence="1" type="ORF">RU97_GL002612</name>
</gene>
<comment type="caution">
    <text evidence="1">The sequence shown here is derived from an EMBL/GenBank/DDBJ whole genome shotgun (WGS) entry which is preliminary data.</text>
</comment>
<dbReference type="AlphaFoldDB" id="A0A1L8RCZ7"/>
<dbReference type="GO" id="GO:0019546">
    <property type="term" value="P:L-arginine deiminase pathway"/>
    <property type="evidence" value="ECO:0007669"/>
    <property type="project" value="TreeGrafter"/>
</dbReference>
<dbReference type="PANTHER" id="PTHR47271:SF2">
    <property type="entry name" value="ARGININE DEIMINASE"/>
    <property type="match status" value="1"/>
</dbReference>
<dbReference type="STRING" id="214095.RU97_GL002612"/>
<dbReference type="SUPFAM" id="SSF55909">
    <property type="entry name" value="Pentein"/>
    <property type="match status" value="1"/>
</dbReference>
<dbReference type="Pfam" id="PF19420">
    <property type="entry name" value="DDAH_eukar"/>
    <property type="match status" value="1"/>
</dbReference>
<accession>A0A1L8RCZ7</accession>
<proteinExistence type="predicted"/>
<reference evidence="1 2" key="1">
    <citation type="submission" date="2014-12" db="EMBL/GenBank/DDBJ databases">
        <title>Draft genome sequences of 29 type strains of Enterococci.</title>
        <authorList>
            <person name="Zhong Z."/>
            <person name="Sun Z."/>
            <person name="Liu W."/>
            <person name="Zhang W."/>
            <person name="Zhang H."/>
        </authorList>
    </citation>
    <scope>NUCLEOTIDE SEQUENCE [LARGE SCALE GENOMIC DNA]</scope>
    <source>
        <strain evidence="1 2">DSM 17029</strain>
    </source>
</reference>
<keyword evidence="2" id="KW-1185">Reference proteome</keyword>
<dbReference type="EMBL" id="JXKH01000008">
    <property type="protein sequence ID" value="OJG17604.1"/>
    <property type="molecule type" value="Genomic_DNA"/>
</dbReference>
<evidence type="ECO:0000313" key="1">
    <source>
        <dbReference type="EMBL" id="OJG17604.1"/>
    </source>
</evidence>
<protein>
    <submittedName>
        <fullName evidence="1">Nitrate reductase</fullName>
    </submittedName>
</protein>
<evidence type="ECO:0000313" key="2">
    <source>
        <dbReference type="Proteomes" id="UP000181884"/>
    </source>
</evidence>
<dbReference type="Proteomes" id="UP000181884">
    <property type="component" value="Unassembled WGS sequence"/>
</dbReference>
<dbReference type="PANTHER" id="PTHR47271">
    <property type="entry name" value="ARGININE DEIMINASE"/>
    <property type="match status" value="1"/>
</dbReference>
<dbReference type="RefSeq" id="WP_067390852.1">
    <property type="nucleotide sequence ID" value="NZ_JXKH01000008.1"/>
</dbReference>
<sequence>MFVKNSTATLRRVLLTTPEYLEVEPIDVISSYWAEKGIDEAQVAAEHQSLITAYRENGVSVEVFQAGAFPNAVFARDCGFMLPDGVLLGNFREEIRHPEQAAYAEKFRQLEIPIVGKVTKGVVEGGDFFFLDDDTLLLGQAARTDETGVEQVKQLVGNRYKVETVKLPAAYLHLDMCFNLITPQLAVGYREAFTPDFLNLLAERGITLISQDEATIFRHGYNLQSLGDNRVLSLAQNQVMNEALTKAGVEVIPVAISEILKAGGGLHCMTFPLERW</sequence>